<dbReference type="PANTHER" id="PTHR44666:SF1">
    <property type="entry name" value="WD REPEAT-CONTAINING PROTEIN 53"/>
    <property type="match status" value="1"/>
</dbReference>
<gene>
    <name evidence="1" type="ORF">EDB92DRAFT_1789085</name>
</gene>
<dbReference type="InterPro" id="IPR001680">
    <property type="entry name" value="WD40_rpt"/>
</dbReference>
<name>A0AAD4QFN5_9AGAM</name>
<organism evidence="1 2">
    <name type="scientific">Lactarius akahatsu</name>
    <dbReference type="NCBI Taxonomy" id="416441"/>
    <lineage>
        <taxon>Eukaryota</taxon>
        <taxon>Fungi</taxon>
        <taxon>Dikarya</taxon>
        <taxon>Basidiomycota</taxon>
        <taxon>Agaricomycotina</taxon>
        <taxon>Agaricomycetes</taxon>
        <taxon>Russulales</taxon>
        <taxon>Russulaceae</taxon>
        <taxon>Lactarius</taxon>
    </lineage>
</organism>
<sequence>MSLVTQVPAYALQHTLFIPAHVSSLEYTQNDTLILGSDDGSIRLYRLPDTKVVKAIRGLGSEVSSIAVMAPRSGGFGDMWVACGSSVKLFNLNTRELIQSSENALVAVQLSDNNGDAVNGISVSENQKSLAFTLDSGVVGVVDLLTNSVRRMKTPHTSICATASFIPDRPSEVVSGGYDSALLHFDFRQGALLSRREFASLPQTSAVSLSPPFVLCLSVSSTGSVAAGTADGQIWIGLGGDKRVSVKKTRKWGGLREDMGLSKKIADGPVVALAFLNPTTIVTSTLLGNISGHLARVEGDVGDWRIESFPIAQTEIISKVNALAIHGDNIAVGGFRMDGKGVAEVRCCKGV</sequence>
<dbReference type="EMBL" id="JAKELL010000001">
    <property type="protein sequence ID" value="KAH9001314.1"/>
    <property type="molecule type" value="Genomic_DNA"/>
</dbReference>
<keyword evidence="2" id="KW-1185">Reference proteome</keyword>
<comment type="caution">
    <text evidence="1">The sequence shown here is derived from an EMBL/GenBank/DDBJ whole genome shotgun (WGS) entry which is preliminary data.</text>
</comment>
<protein>
    <submittedName>
        <fullName evidence="1">WD40-repeat-containing domain protein</fullName>
    </submittedName>
</protein>
<dbReference type="InterPro" id="IPR036322">
    <property type="entry name" value="WD40_repeat_dom_sf"/>
</dbReference>
<dbReference type="InterPro" id="IPR042453">
    <property type="entry name" value="WDR53"/>
</dbReference>
<dbReference type="Pfam" id="PF00400">
    <property type="entry name" value="WD40"/>
    <property type="match status" value="1"/>
</dbReference>
<dbReference type="Gene3D" id="2.130.10.10">
    <property type="entry name" value="YVTN repeat-like/Quinoprotein amine dehydrogenase"/>
    <property type="match status" value="1"/>
</dbReference>
<dbReference type="Proteomes" id="UP001201163">
    <property type="component" value="Unassembled WGS sequence"/>
</dbReference>
<dbReference type="SUPFAM" id="SSF50978">
    <property type="entry name" value="WD40 repeat-like"/>
    <property type="match status" value="1"/>
</dbReference>
<accession>A0AAD4QFN5</accession>
<proteinExistence type="predicted"/>
<dbReference type="AlphaFoldDB" id="A0AAD4QFN5"/>
<evidence type="ECO:0000313" key="2">
    <source>
        <dbReference type="Proteomes" id="UP001201163"/>
    </source>
</evidence>
<dbReference type="InterPro" id="IPR015943">
    <property type="entry name" value="WD40/YVTN_repeat-like_dom_sf"/>
</dbReference>
<dbReference type="SMART" id="SM00320">
    <property type="entry name" value="WD40"/>
    <property type="match status" value="2"/>
</dbReference>
<evidence type="ECO:0000313" key="1">
    <source>
        <dbReference type="EMBL" id="KAH9001314.1"/>
    </source>
</evidence>
<dbReference type="PANTHER" id="PTHR44666">
    <property type="entry name" value="WD REPEAT-CONTAINING PROTEIN 53"/>
    <property type="match status" value="1"/>
</dbReference>
<reference evidence="1" key="1">
    <citation type="submission" date="2022-01" db="EMBL/GenBank/DDBJ databases">
        <title>Comparative genomics reveals a dynamic genome evolution in the ectomycorrhizal milk-cap (Lactarius) mushrooms.</title>
        <authorList>
            <consortium name="DOE Joint Genome Institute"/>
            <person name="Lebreton A."/>
            <person name="Tang N."/>
            <person name="Kuo A."/>
            <person name="LaButti K."/>
            <person name="Drula E."/>
            <person name="Barry K."/>
            <person name="Clum A."/>
            <person name="Lipzen A."/>
            <person name="Mousain D."/>
            <person name="Ng V."/>
            <person name="Wang R."/>
            <person name="Wang X."/>
            <person name="Dai Y."/>
            <person name="Henrissat B."/>
            <person name="Grigoriev I.V."/>
            <person name="Guerin-Laguette A."/>
            <person name="Yu F."/>
            <person name="Martin F.M."/>
        </authorList>
    </citation>
    <scope>NUCLEOTIDE SEQUENCE</scope>
    <source>
        <strain evidence="1">QP</strain>
    </source>
</reference>